<dbReference type="GO" id="GO:0006817">
    <property type="term" value="P:phosphate ion transport"/>
    <property type="evidence" value="ECO:0007669"/>
    <property type="project" value="UniProtKB-UniRule"/>
</dbReference>
<dbReference type="SUPFAM" id="SSF53850">
    <property type="entry name" value="Periplasmic binding protein-like II"/>
    <property type="match status" value="1"/>
</dbReference>
<dbReference type="STRING" id="207559.Dde_1062"/>
<keyword evidence="4" id="KW-0592">Phosphate transport</keyword>
<dbReference type="Pfam" id="PF12849">
    <property type="entry name" value="PBP_like_2"/>
    <property type="match status" value="1"/>
</dbReference>
<dbReference type="HOGENOM" id="CLU_026228_5_1_7"/>
<evidence type="ECO:0000256" key="1">
    <source>
        <dbReference type="ARBA" id="ARBA00008725"/>
    </source>
</evidence>
<feature type="signal peptide" evidence="4">
    <location>
        <begin position="1"/>
        <end position="22"/>
    </location>
</feature>
<dbReference type="NCBIfam" id="TIGR02136">
    <property type="entry name" value="ptsS_2"/>
    <property type="match status" value="1"/>
</dbReference>
<dbReference type="Proteomes" id="UP000002710">
    <property type="component" value="Chromosome"/>
</dbReference>
<dbReference type="EMBL" id="CP000112">
    <property type="protein sequence ID" value="ABB37863.2"/>
    <property type="molecule type" value="Genomic_DNA"/>
</dbReference>
<protein>
    <recommendedName>
        <fullName evidence="4">Phosphate-binding protein</fullName>
    </recommendedName>
</protein>
<dbReference type="CDD" id="cd13653">
    <property type="entry name" value="PBP2_phosphate_like_1"/>
    <property type="match status" value="1"/>
</dbReference>
<dbReference type="InterPro" id="IPR011862">
    <property type="entry name" value="Phos-bd"/>
</dbReference>
<dbReference type="InterPro" id="IPR024370">
    <property type="entry name" value="PBP_domain"/>
</dbReference>
<dbReference type="GO" id="GO:0042301">
    <property type="term" value="F:phosphate ion binding"/>
    <property type="evidence" value="ECO:0007669"/>
    <property type="project" value="UniProtKB-UniRule"/>
</dbReference>
<accession>Q313N3</accession>
<comment type="function">
    <text evidence="4">Involved in the system for phosphate transport across the cytoplasmic membrane.</text>
</comment>
<name>Q313N3_OLEA2</name>
<dbReference type="PANTHER" id="PTHR30570">
    <property type="entry name" value="PERIPLASMIC PHOSPHATE BINDING COMPONENT OF PHOSPHATE ABC TRANSPORTER"/>
    <property type="match status" value="1"/>
</dbReference>
<dbReference type="RefSeq" id="WP_011367097.1">
    <property type="nucleotide sequence ID" value="NC_007519.1"/>
</dbReference>
<keyword evidence="2 4" id="KW-0813">Transport</keyword>
<dbReference type="PANTHER" id="PTHR30570:SF1">
    <property type="entry name" value="PHOSPHATE-BINDING PROTEIN PSTS"/>
    <property type="match status" value="1"/>
</dbReference>
<evidence type="ECO:0000259" key="5">
    <source>
        <dbReference type="Pfam" id="PF12849"/>
    </source>
</evidence>
<evidence type="ECO:0000256" key="2">
    <source>
        <dbReference type="ARBA" id="ARBA00022448"/>
    </source>
</evidence>
<evidence type="ECO:0000256" key="4">
    <source>
        <dbReference type="RuleBase" id="RU367119"/>
    </source>
</evidence>
<evidence type="ECO:0000256" key="3">
    <source>
        <dbReference type="ARBA" id="ARBA00022729"/>
    </source>
</evidence>
<evidence type="ECO:0000313" key="6">
    <source>
        <dbReference type="EMBL" id="ABB37863.2"/>
    </source>
</evidence>
<dbReference type="InterPro" id="IPR050811">
    <property type="entry name" value="Phosphate_ABC_transporter"/>
</dbReference>
<feature type="chain" id="PRO_5027163047" description="Phosphate-binding protein" evidence="4">
    <location>
        <begin position="23"/>
        <end position="269"/>
    </location>
</feature>
<feature type="domain" description="PBP" evidence="5">
    <location>
        <begin position="19"/>
        <end position="256"/>
    </location>
</feature>
<dbReference type="Gene3D" id="3.40.190.10">
    <property type="entry name" value="Periplasmic binding protein-like II"/>
    <property type="match status" value="2"/>
</dbReference>
<dbReference type="KEGG" id="dde:Dde_1062"/>
<keyword evidence="7" id="KW-1185">Reference proteome</keyword>
<dbReference type="eggNOG" id="COG0226">
    <property type="taxonomic scope" value="Bacteria"/>
</dbReference>
<proteinExistence type="inferred from homology"/>
<gene>
    <name evidence="6" type="ordered locus">Dde_1062</name>
</gene>
<comment type="similarity">
    <text evidence="1 4">Belongs to the PstS family.</text>
</comment>
<dbReference type="AlphaFoldDB" id="Q313N3"/>
<reference evidence="6 7" key="1">
    <citation type="journal article" date="2011" name="J. Bacteriol.">
        <title>Complete genome sequence and updated annotation of Desulfovibrio alaskensis G20.</title>
        <authorList>
            <person name="Hauser L.J."/>
            <person name="Land M.L."/>
            <person name="Brown S.D."/>
            <person name="Larimer F."/>
            <person name="Keller K.L."/>
            <person name="Rapp-Giles B.J."/>
            <person name="Price M.N."/>
            <person name="Lin M."/>
            <person name="Bruce D.C."/>
            <person name="Detter J.C."/>
            <person name="Tapia R."/>
            <person name="Han C.S."/>
            <person name="Goodwin L.A."/>
            <person name="Cheng J.F."/>
            <person name="Pitluck S."/>
            <person name="Copeland A."/>
            <person name="Lucas S."/>
            <person name="Nolan M."/>
            <person name="Lapidus A.L."/>
            <person name="Palumbo A.V."/>
            <person name="Wall J.D."/>
        </authorList>
    </citation>
    <scope>NUCLEOTIDE SEQUENCE [LARGE SCALE GENOMIC DNA]</scope>
    <source>
        <strain evidence="7">ATCC BAA 1058 / DSM 17464 / G20</strain>
    </source>
</reference>
<sequence length="269" mass="28281">MRMKHLAIVAALVLGLTSSAFAGQKIKIAGSTTILPIMQRVVEAYMKANPDVEIAVSGGGSSNGIKALLDGTTDIAMASRTMKDKEIKMAAEKGMNPKQVVIALDAVIPIVNKSNPVNDLTIDQLQAIYAGKVTNWKEVGGKDEGIVVVSRDTSSGTYETWSHFVMGKTRVFPGALLQASSGAVLQAVAKNPRAISYDGIGYVDNSVKPLTVNGVEGNATTAKDKSFPVARTLQVYVDGSVSGAAKGLIDFILSPEGQNIVEEAGFIKL</sequence>
<organism evidence="6 7">
    <name type="scientific">Oleidesulfovibrio alaskensis (strain ATCC BAA-1058 / DSM 17464 / G20)</name>
    <name type="common">Desulfovibrio alaskensis</name>
    <dbReference type="NCBI Taxonomy" id="207559"/>
    <lineage>
        <taxon>Bacteria</taxon>
        <taxon>Pseudomonadati</taxon>
        <taxon>Thermodesulfobacteriota</taxon>
        <taxon>Desulfovibrionia</taxon>
        <taxon>Desulfovibrionales</taxon>
        <taxon>Desulfovibrionaceae</taxon>
        <taxon>Oleidesulfovibrio</taxon>
    </lineage>
</organism>
<evidence type="ECO:0000313" key="7">
    <source>
        <dbReference type="Proteomes" id="UP000002710"/>
    </source>
</evidence>
<keyword evidence="3 4" id="KW-0732">Signal</keyword>